<sequence>MLEHAEELGYSDIISWSPDGLSFKIHKDGTQCKEDEKAIVKVLKRSFNQTRFKSFLRQLQLYRFVRKFKGDHRGECRHPMLVRGQRNLLHKKSIEDFLDAAMNSSSATATSSNNSALDVLISPLEKGKSSNTSSSSSSSSSSTPPPLEPESNVDINSNYWMPSSCQSASSLITGSADNNNGLESGNSRYRHYGGVAGTPNIPTTLGNIFLTDSTSSISDNFVSEYEYNRTNDRSTSFNNTSLAIDWSPFETELKHHENRHQQLSDVYTGIIY</sequence>
<dbReference type="Gene3D" id="1.10.10.10">
    <property type="entry name" value="Winged helix-like DNA-binding domain superfamily/Winged helix DNA-binding domain"/>
    <property type="match status" value="1"/>
</dbReference>
<dbReference type="Pfam" id="PF00447">
    <property type="entry name" value="HSF_DNA-bind"/>
    <property type="match status" value="1"/>
</dbReference>
<dbReference type="PANTHER" id="PTHR10015:SF206">
    <property type="entry name" value="HSF-TYPE DNA-BINDING DOMAIN-CONTAINING PROTEIN"/>
    <property type="match status" value="1"/>
</dbReference>
<dbReference type="InterPro" id="IPR036390">
    <property type="entry name" value="WH_DNA-bd_sf"/>
</dbReference>
<evidence type="ECO:0000256" key="1">
    <source>
        <dbReference type="ARBA" id="ARBA00004123"/>
    </source>
</evidence>
<proteinExistence type="inferred from homology"/>
<accession>A0A1E7FJN8</accession>
<evidence type="ECO:0000256" key="2">
    <source>
        <dbReference type="ARBA" id="ARBA00023125"/>
    </source>
</evidence>
<dbReference type="GO" id="GO:0005634">
    <property type="term" value="C:nucleus"/>
    <property type="evidence" value="ECO:0007669"/>
    <property type="project" value="UniProtKB-SubCell"/>
</dbReference>
<dbReference type="GO" id="GO:0043565">
    <property type="term" value="F:sequence-specific DNA binding"/>
    <property type="evidence" value="ECO:0007669"/>
    <property type="project" value="InterPro"/>
</dbReference>
<keyword evidence="3" id="KW-0539">Nucleus</keyword>
<feature type="domain" description="HSF-type DNA-binding" evidence="6">
    <location>
        <begin position="6"/>
        <end position="92"/>
    </location>
</feature>
<reference evidence="7 8" key="1">
    <citation type="submission" date="2016-09" db="EMBL/GenBank/DDBJ databases">
        <title>Extensive genetic diversity and differential bi-allelic expression allows diatom success in the polar Southern Ocean.</title>
        <authorList>
            <consortium name="DOE Joint Genome Institute"/>
            <person name="Mock T."/>
            <person name="Otillar R.P."/>
            <person name="Strauss J."/>
            <person name="Dupont C."/>
            <person name="Frickenhaus S."/>
            <person name="Maumus F."/>
            <person name="Mcmullan M."/>
            <person name="Sanges R."/>
            <person name="Schmutz J."/>
            <person name="Toseland A."/>
            <person name="Valas R."/>
            <person name="Veluchamy A."/>
            <person name="Ward B.J."/>
            <person name="Allen A."/>
            <person name="Barry K."/>
            <person name="Falciatore A."/>
            <person name="Ferrante M."/>
            <person name="Fortunato A.E."/>
            <person name="Gloeckner G."/>
            <person name="Gruber A."/>
            <person name="Hipkin R."/>
            <person name="Janech M."/>
            <person name="Kroth P."/>
            <person name="Leese F."/>
            <person name="Lindquist E."/>
            <person name="Lyon B.R."/>
            <person name="Martin J."/>
            <person name="Mayer C."/>
            <person name="Parker M."/>
            <person name="Quesneville H."/>
            <person name="Raymond J."/>
            <person name="Uhlig C."/>
            <person name="Valentin K.U."/>
            <person name="Worden A.Z."/>
            <person name="Armbrust E.V."/>
            <person name="Bowler C."/>
            <person name="Green B."/>
            <person name="Moulton V."/>
            <person name="Van Oosterhout C."/>
            <person name="Grigoriev I."/>
        </authorList>
    </citation>
    <scope>NUCLEOTIDE SEQUENCE [LARGE SCALE GENOMIC DNA]</scope>
    <source>
        <strain evidence="7 8">CCMP1102</strain>
    </source>
</reference>
<feature type="compositionally biased region" description="Low complexity" evidence="5">
    <location>
        <begin position="129"/>
        <end position="142"/>
    </location>
</feature>
<protein>
    <recommendedName>
        <fullName evidence="6">HSF-type DNA-binding domain-containing protein</fullName>
    </recommendedName>
</protein>
<dbReference type="InParanoid" id="A0A1E7FJN8"/>
<organism evidence="7 8">
    <name type="scientific">Fragilariopsis cylindrus CCMP1102</name>
    <dbReference type="NCBI Taxonomy" id="635003"/>
    <lineage>
        <taxon>Eukaryota</taxon>
        <taxon>Sar</taxon>
        <taxon>Stramenopiles</taxon>
        <taxon>Ochrophyta</taxon>
        <taxon>Bacillariophyta</taxon>
        <taxon>Bacillariophyceae</taxon>
        <taxon>Bacillariophycidae</taxon>
        <taxon>Bacillariales</taxon>
        <taxon>Bacillariaceae</taxon>
        <taxon>Fragilariopsis</taxon>
    </lineage>
</organism>
<dbReference type="InterPro" id="IPR000232">
    <property type="entry name" value="HSF_DNA-bd"/>
</dbReference>
<dbReference type="KEGG" id="fcy:FRACYDRAFT_236517"/>
<dbReference type="AlphaFoldDB" id="A0A1E7FJN8"/>
<evidence type="ECO:0000256" key="3">
    <source>
        <dbReference type="ARBA" id="ARBA00023242"/>
    </source>
</evidence>
<gene>
    <name evidence="7" type="ORF">FRACYDRAFT_236517</name>
</gene>
<dbReference type="OrthoDB" id="60033at2759"/>
<feature type="region of interest" description="Disordered" evidence="5">
    <location>
        <begin position="125"/>
        <end position="158"/>
    </location>
</feature>
<dbReference type="SUPFAM" id="SSF46785">
    <property type="entry name" value="Winged helix' DNA-binding domain"/>
    <property type="match status" value="1"/>
</dbReference>
<evidence type="ECO:0000313" key="7">
    <source>
        <dbReference type="EMBL" id="OEU18245.1"/>
    </source>
</evidence>
<dbReference type="EMBL" id="KV784356">
    <property type="protein sequence ID" value="OEU18245.1"/>
    <property type="molecule type" value="Genomic_DNA"/>
</dbReference>
<comment type="subcellular location">
    <subcellularLocation>
        <location evidence="1">Nucleus</location>
    </subcellularLocation>
</comment>
<evidence type="ECO:0000313" key="8">
    <source>
        <dbReference type="Proteomes" id="UP000095751"/>
    </source>
</evidence>
<comment type="similarity">
    <text evidence="4">Belongs to the HSF family.</text>
</comment>
<name>A0A1E7FJN8_9STRA</name>
<dbReference type="Proteomes" id="UP000095751">
    <property type="component" value="Unassembled WGS sequence"/>
</dbReference>
<dbReference type="PANTHER" id="PTHR10015">
    <property type="entry name" value="HEAT SHOCK TRANSCRIPTION FACTOR"/>
    <property type="match status" value="1"/>
</dbReference>
<evidence type="ECO:0000259" key="6">
    <source>
        <dbReference type="SMART" id="SM00415"/>
    </source>
</evidence>
<keyword evidence="2" id="KW-0238">DNA-binding</keyword>
<dbReference type="InterPro" id="IPR036388">
    <property type="entry name" value="WH-like_DNA-bd_sf"/>
</dbReference>
<keyword evidence="8" id="KW-1185">Reference proteome</keyword>
<evidence type="ECO:0000256" key="4">
    <source>
        <dbReference type="RuleBase" id="RU004020"/>
    </source>
</evidence>
<evidence type="ECO:0000256" key="5">
    <source>
        <dbReference type="SAM" id="MobiDB-lite"/>
    </source>
</evidence>
<dbReference type="SMART" id="SM00415">
    <property type="entry name" value="HSF"/>
    <property type="match status" value="1"/>
</dbReference>
<dbReference type="GO" id="GO:0003700">
    <property type="term" value="F:DNA-binding transcription factor activity"/>
    <property type="evidence" value="ECO:0007669"/>
    <property type="project" value="InterPro"/>
</dbReference>